<dbReference type="InterPro" id="IPR051699">
    <property type="entry name" value="Rpn/YhgA-like_nuclease"/>
</dbReference>
<dbReference type="RefSeq" id="WP_311885205.1">
    <property type="nucleotide sequence ID" value="NZ_CP119391.1"/>
</dbReference>
<dbReference type="Proteomes" id="UP001301869">
    <property type="component" value="Chromosome"/>
</dbReference>
<dbReference type="PANTHER" id="PTHR34611">
    <property type="match status" value="1"/>
</dbReference>
<keyword evidence="3" id="KW-1185">Reference proteome</keyword>
<accession>A0ABY9Z3E8</accession>
<dbReference type="InterPro" id="IPR006842">
    <property type="entry name" value="Transposase_31"/>
</dbReference>
<dbReference type="PANTHER" id="PTHR34611:SF2">
    <property type="entry name" value="INACTIVE RECOMBINATION-PROMOTING NUCLEASE-LIKE PROTEIN RPNE-RELATED"/>
    <property type="match status" value="1"/>
</dbReference>
<reference evidence="2 3" key="1">
    <citation type="submission" date="2023-03" db="EMBL/GenBank/DDBJ databases">
        <title>Halomonas sp. nov., isolated from Korean tranditional fermented seafood 'Jeotgal'.</title>
        <authorList>
            <person name="Kim B."/>
            <person name="Shin N.-R."/>
        </authorList>
    </citation>
    <scope>NUCLEOTIDE SEQUENCE [LARGE SCALE GENOMIC DNA]</scope>
    <source>
        <strain evidence="2 3">SG2L-4</strain>
    </source>
</reference>
<sequence>MASHSHDIAYKELFSHPEFVQQLIEGFAPDDIAALMDVTTLKQHNGHYVTPLNQEKIEDVVWSVKATWEGVTQRVYLYILLEFQSRVDYMMPVQMMHYVAGFHDQLIKNGVTTPSKGLPPVFPIVLYNGAQRWTAERDVSDMITPQPPGFLQPYQPHLRYYLVDEGRYSDEDLAERNSVLSGIFGIEKAKDGREALQKAVDRIVAIIQADPDKDRIDRIVTRWIKRHFERLGAKVDLTELNSLVEDRNMLADNLENWAKREREEGEKRGEAKGRTEGRTEGRIDTLRKLIELKFNQVPAWVDQRLEQASEHELNHWVEQILVADSLDVLFGD</sequence>
<evidence type="ECO:0000259" key="1">
    <source>
        <dbReference type="Pfam" id="PF04754"/>
    </source>
</evidence>
<gene>
    <name evidence="2" type="ORF">P1P91_05945</name>
</gene>
<dbReference type="EMBL" id="CP119391">
    <property type="protein sequence ID" value="WNK21215.1"/>
    <property type="molecule type" value="Genomic_DNA"/>
</dbReference>
<feature type="domain" description="Transposase (putative) YhgA-like" evidence="1">
    <location>
        <begin position="5"/>
        <end position="213"/>
    </location>
</feature>
<protein>
    <submittedName>
        <fullName evidence="2">Rpn family recombination-promoting nuclease/putative transposase</fullName>
    </submittedName>
</protein>
<name>A0ABY9Z3E8_9GAMM</name>
<proteinExistence type="predicted"/>
<evidence type="ECO:0000313" key="3">
    <source>
        <dbReference type="Proteomes" id="UP001301869"/>
    </source>
</evidence>
<evidence type="ECO:0000313" key="2">
    <source>
        <dbReference type="EMBL" id="WNK21215.1"/>
    </source>
</evidence>
<dbReference type="Pfam" id="PF04754">
    <property type="entry name" value="Transposase_31"/>
    <property type="match status" value="1"/>
</dbReference>
<organism evidence="2 3">
    <name type="scientific">Halomonas piscis</name>
    <dbReference type="NCBI Taxonomy" id="3031727"/>
    <lineage>
        <taxon>Bacteria</taxon>
        <taxon>Pseudomonadati</taxon>
        <taxon>Pseudomonadota</taxon>
        <taxon>Gammaproteobacteria</taxon>
        <taxon>Oceanospirillales</taxon>
        <taxon>Halomonadaceae</taxon>
        <taxon>Halomonas</taxon>
    </lineage>
</organism>